<gene>
    <name evidence="1" type="ORF">EYM_04905</name>
</gene>
<dbReference type="KEGG" id="iis:EYM_04905"/>
<evidence type="ECO:0000313" key="2">
    <source>
        <dbReference type="Proteomes" id="UP000060778"/>
    </source>
</evidence>
<dbReference type="PANTHER" id="PTHR13017:SF0">
    <property type="entry name" value="METHENYLTETRAHYDROFOLATE SYNTHASE DOMAIN-CONTAINING PROTEIN"/>
    <property type="match status" value="1"/>
</dbReference>
<dbReference type="InterPro" id="IPR002698">
    <property type="entry name" value="FTHF_cligase"/>
</dbReference>
<dbReference type="PANTHER" id="PTHR13017">
    <property type="entry name" value="5-FORMYLTETRAHYDROFOLATE CYCLO-LIGASE-RELATED"/>
    <property type="match status" value="1"/>
</dbReference>
<organism evidence="1 2">
    <name type="scientific">Ignicoccus islandicus DSM 13165</name>
    <dbReference type="NCBI Taxonomy" id="940295"/>
    <lineage>
        <taxon>Archaea</taxon>
        <taxon>Thermoproteota</taxon>
        <taxon>Thermoprotei</taxon>
        <taxon>Desulfurococcales</taxon>
        <taxon>Desulfurococcaceae</taxon>
        <taxon>Ignicoccus</taxon>
    </lineage>
</organism>
<dbReference type="GO" id="GO:0016874">
    <property type="term" value="F:ligase activity"/>
    <property type="evidence" value="ECO:0007669"/>
    <property type="project" value="UniProtKB-KW"/>
</dbReference>
<dbReference type="EMBL" id="CP006867">
    <property type="protein sequence ID" value="ALU11807.1"/>
    <property type="molecule type" value="Genomic_DNA"/>
</dbReference>
<name>A0A0U3FN90_9CREN</name>
<protein>
    <submittedName>
        <fullName evidence="1">5-formyltetrahydrofolate cyclo-ligase</fullName>
    </submittedName>
</protein>
<dbReference type="RefSeq" id="WP_236943405.1">
    <property type="nucleotide sequence ID" value="NZ_CP006867.1"/>
</dbReference>
<evidence type="ECO:0000313" key="1">
    <source>
        <dbReference type="EMBL" id="ALU11807.1"/>
    </source>
</evidence>
<keyword evidence="2" id="KW-1185">Reference proteome</keyword>
<dbReference type="GeneID" id="30680368"/>
<keyword evidence="1" id="KW-0436">Ligase</keyword>
<dbReference type="PATRIC" id="fig|940295.4.peg.938"/>
<dbReference type="GO" id="GO:0005737">
    <property type="term" value="C:cytoplasm"/>
    <property type="evidence" value="ECO:0007669"/>
    <property type="project" value="TreeGrafter"/>
</dbReference>
<dbReference type="Pfam" id="PF01812">
    <property type="entry name" value="5-FTHF_cyc-lig"/>
    <property type="match status" value="1"/>
</dbReference>
<dbReference type="AlphaFoldDB" id="A0A0U3FN90"/>
<dbReference type="Gene3D" id="3.40.50.10420">
    <property type="entry name" value="NagB/RpiA/CoA transferase-like"/>
    <property type="match status" value="1"/>
</dbReference>
<sequence>MNKEQIRRMVWEKIKPYALPPFPVEGRIPNFKGAKEAAERLTSIPEWRNASLVKSNPDSPQRWVRLAALREGKLLLMATPRLREGFLLLDPNSVPPSKYSEASTIRGAFKWGRKLRTVDELLNSVSKVDFVIEGSVAIDLDGRRIGKGAGYGDLEFGILTELGLMDVKVPIATTVHDVQVLEGPLPQDPWDVPLSFAFTPTKSLKFEPLNRPKGILWQYLSEEKVREIPILRELKRSIQKQ</sequence>
<dbReference type="SUPFAM" id="SSF100950">
    <property type="entry name" value="NagB/RpiA/CoA transferase-like"/>
    <property type="match status" value="1"/>
</dbReference>
<proteinExistence type="predicted"/>
<accession>A0A0U3FN90</accession>
<dbReference type="InterPro" id="IPR037171">
    <property type="entry name" value="NagB/RpiA_transferase-like"/>
</dbReference>
<reference evidence="1 2" key="1">
    <citation type="submission" date="2013-11" db="EMBL/GenBank/DDBJ databases">
        <title>Comparative genomics of Ignicoccus.</title>
        <authorList>
            <person name="Podar M."/>
        </authorList>
    </citation>
    <scope>NUCLEOTIDE SEQUENCE [LARGE SCALE GENOMIC DNA]</scope>
    <source>
        <strain evidence="1 2">DSM 13165</strain>
    </source>
</reference>
<dbReference type="Proteomes" id="UP000060778">
    <property type="component" value="Chromosome"/>
</dbReference>
<dbReference type="InterPro" id="IPR024185">
    <property type="entry name" value="FTHF_cligase-like_sf"/>
</dbReference>
<dbReference type="STRING" id="940295.EYM_04905"/>